<dbReference type="Proteomes" id="UP000018958">
    <property type="component" value="Unassembled WGS sequence"/>
</dbReference>
<evidence type="ECO:0000313" key="1">
    <source>
        <dbReference type="EMBL" id="ETP25472.1"/>
    </source>
</evidence>
<dbReference type="AlphaFoldDB" id="W2XSJ2"/>
<dbReference type="EMBL" id="ANIX01000331">
    <property type="protein sequence ID" value="ETP25472.1"/>
    <property type="molecule type" value="Genomic_DNA"/>
</dbReference>
<reference evidence="1 2" key="1">
    <citation type="submission" date="2013-11" db="EMBL/GenBank/DDBJ databases">
        <title>The Genome Sequence of Phytophthora parasitica CJ01A1.</title>
        <authorList>
            <consortium name="The Broad Institute Genomics Platform"/>
            <person name="Russ C."/>
            <person name="Tyler B."/>
            <person name="Panabieres F."/>
            <person name="Shan W."/>
            <person name="Tripathy S."/>
            <person name="Grunwald N."/>
            <person name="Machado M."/>
            <person name="Johnson C.S."/>
            <person name="Walker B."/>
            <person name="Young S.K."/>
            <person name="Zeng Q."/>
            <person name="Gargeya S."/>
            <person name="Fitzgerald M."/>
            <person name="Haas B."/>
            <person name="Abouelleil A."/>
            <person name="Allen A.W."/>
            <person name="Alvarado L."/>
            <person name="Arachchi H.M."/>
            <person name="Berlin A.M."/>
            <person name="Chapman S.B."/>
            <person name="Gainer-Dewar J."/>
            <person name="Goldberg J."/>
            <person name="Griggs A."/>
            <person name="Gujja S."/>
            <person name="Hansen M."/>
            <person name="Howarth C."/>
            <person name="Imamovic A."/>
            <person name="Ireland A."/>
            <person name="Larimer J."/>
            <person name="McCowan C."/>
            <person name="Murphy C."/>
            <person name="Pearson M."/>
            <person name="Poon T.W."/>
            <person name="Priest M."/>
            <person name="Roberts A."/>
            <person name="Saif S."/>
            <person name="Shea T."/>
            <person name="Sisk P."/>
            <person name="Sykes S."/>
            <person name="Wortman J."/>
            <person name="Nusbaum C."/>
            <person name="Birren B."/>
        </authorList>
    </citation>
    <scope>NUCLEOTIDE SEQUENCE [LARGE SCALE GENOMIC DNA]</scope>
    <source>
        <strain evidence="1 2">CJ01A1</strain>
    </source>
</reference>
<sequence length="62" mass="6810">MKARIRQGSGDACVPAARRHLQRQRAASGALLCSTASGERWQRSGDTTAKRGPIIYLEKWPS</sequence>
<evidence type="ECO:0000313" key="2">
    <source>
        <dbReference type="Proteomes" id="UP000018958"/>
    </source>
</evidence>
<name>W2XSJ2_PHYNI</name>
<comment type="caution">
    <text evidence="1">The sequence shown here is derived from an EMBL/GenBank/DDBJ whole genome shotgun (WGS) entry which is preliminary data.</text>
</comment>
<protein>
    <submittedName>
        <fullName evidence="1">Uncharacterized protein</fullName>
    </submittedName>
</protein>
<organism evidence="1 2">
    <name type="scientific">Phytophthora nicotianae CJ01A1</name>
    <dbReference type="NCBI Taxonomy" id="1317063"/>
    <lineage>
        <taxon>Eukaryota</taxon>
        <taxon>Sar</taxon>
        <taxon>Stramenopiles</taxon>
        <taxon>Oomycota</taxon>
        <taxon>Peronosporomycetes</taxon>
        <taxon>Peronosporales</taxon>
        <taxon>Peronosporaceae</taxon>
        <taxon>Phytophthora</taxon>
    </lineage>
</organism>
<accession>W2XSJ2</accession>
<proteinExistence type="predicted"/>
<gene>
    <name evidence="1" type="ORF">F441_01635</name>
</gene>